<organism evidence="4 6">
    <name type="scientific">Mycolicibacterium boenickei</name>
    <dbReference type="NCBI Taxonomy" id="146017"/>
    <lineage>
        <taxon>Bacteria</taxon>
        <taxon>Bacillati</taxon>
        <taxon>Actinomycetota</taxon>
        <taxon>Actinomycetes</taxon>
        <taxon>Mycobacteriales</taxon>
        <taxon>Mycobacteriaceae</taxon>
        <taxon>Mycolicibacterium</taxon>
    </lineage>
</organism>
<feature type="transmembrane region" description="Helical" evidence="2">
    <location>
        <begin position="119"/>
        <end position="140"/>
    </location>
</feature>
<evidence type="ECO:0000313" key="3">
    <source>
        <dbReference type="EMBL" id="BBX88372.1"/>
    </source>
</evidence>
<keyword evidence="2" id="KW-0812">Transmembrane</keyword>
<proteinExistence type="predicted"/>
<dbReference type="AlphaFoldDB" id="A0AAX2ZU63"/>
<evidence type="ECO:0000313" key="4">
    <source>
        <dbReference type="EMBL" id="UNB98809.1"/>
    </source>
</evidence>
<accession>A0AAX2ZU63</accession>
<keyword evidence="2" id="KW-0472">Membrane</keyword>
<dbReference type="Proteomes" id="UP000466683">
    <property type="component" value="Chromosome"/>
</dbReference>
<dbReference type="EMBL" id="CP060016">
    <property type="protein sequence ID" value="UNB98809.1"/>
    <property type="molecule type" value="Genomic_DNA"/>
</dbReference>
<keyword evidence="5" id="KW-1185">Reference proteome</keyword>
<dbReference type="Proteomes" id="UP001162885">
    <property type="component" value="Chromosome"/>
</dbReference>
<protein>
    <recommendedName>
        <fullName evidence="7">DUF4878 domain-containing protein</fullName>
    </recommendedName>
</protein>
<feature type="compositionally biased region" description="Gly residues" evidence="1">
    <location>
        <begin position="1"/>
        <end position="11"/>
    </location>
</feature>
<dbReference type="EMBL" id="AP022579">
    <property type="protein sequence ID" value="BBX88372.1"/>
    <property type="molecule type" value="Genomic_DNA"/>
</dbReference>
<evidence type="ECO:0000313" key="6">
    <source>
        <dbReference type="Proteomes" id="UP001162885"/>
    </source>
</evidence>
<evidence type="ECO:0000256" key="1">
    <source>
        <dbReference type="SAM" id="MobiDB-lite"/>
    </source>
</evidence>
<feature type="compositionally biased region" description="Pro residues" evidence="1">
    <location>
        <begin position="52"/>
        <end position="101"/>
    </location>
</feature>
<keyword evidence="2" id="KW-1133">Transmembrane helix</keyword>
<name>A0AAX2ZU63_9MYCO</name>
<evidence type="ECO:0008006" key="7">
    <source>
        <dbReference type="Google" id="ProtNLM"/>
    </source>
</evidence>
<dbReference type="RefSeq" id="WP_133118351.1">
    <property type="nucleotide sequence ID" value="NZ_AP022579.1"/>
</dbReference>
<feature type="compositionally biased region" description="Low complexity" evidence="1">
    <location>
        <begin position="34"/>
        <end position="51"/>
    </location>
</feature>
<reference evidence="3" key="2">
    <citation type="submission" date="2020-02" db="EMBL/GenBank/DDBJ databases">
        <authorList>
            <person name="Matsumoto Y."/>
            <person name="Kinjo T."/>
            <person name="Motooka D."/>
            <person name="Nabeya D."/>
            <person name="Jung N."/>
            <person name="Uechi K."/>
            <person name="Horii T."/>
            <person name="Iida T."/>
            <person name="Fujita J."/>
            <person name="Nakamura S."/>
        </authorList>
    </citation>
    <scope>NUCLEOTIDE SEQUENCE</scope>
    <source>
        <strain evidence="3">JCM 15653</strain>
    </source>
</reference>
<gene>
    <name evidence="4" type="ORF">H5U98_25425</name>
    <name evidence="3" type="ORF">MBOE_00210</name>
</gene>
<evidence type="ECO:0000313" key="5">
    <source>
        <dbReference type="Proteomes" id="UP000466683"/>
    </source>
</evidence>
<sequence length="441" mass="45651">MTGGGYGGPGPFAGQPGPGPQNQPPHQGGWGANPGPQFPQAPAGGQQFGGPRLPPPPPPSSPPPPPQWGPGAPQPGPFGNQPPFPGQPPGGPGYLPMPTPKPARKPLLRLPSGKRRRQILLGAGAVAVVAALVAGGFMVFGGGGADEGGTGTAGEAVTAYLEALQNGDAKAALALGRDQPPDTSMLTDEILKKQMEKFPITDVKVLADLPMGDGGALVHVIAKVGGVDSDQSIRLEKPPPGQGWKLKSAAMTVEFNIDNTSPELAKYITVWDKPVPKSNKAYIFPGLIQLGSSNPAIDVGNSPAVGRTDPSLYEISTMSKLVFPDFKISDQGRQMVKDALKKALDECASSSSLEPPKCPNKAARSDFVADSAKWTAPANLDALTINFMDPKTGKVMIIGNAEFGISVRTQSGSTETGTFLATVFGNADLTQNPPIVDFDRA</sequence>
<feature type="region of interest" description="Disordered" evidence="1">
    <location>
        <begin position="1"/>
        <end position="108"/>
    </location>
</feature>
<evidence type="ECO:0000256" key="2">
    <source>
        <dbReference type="SAM" id="Phobius"/>
    </source>
</evidence>
<reference evidence="4 6" key="3">
    <citation type="journal article" date="2022" name="BMC Genomics">
        <title>Comparative genome analysis of mycobacteria focusing on tRNA and non-coding RNA.</title>
        <authorList>
            <person name="Behra P.R.K."/>
            <person name="Pettersson B.M.F."/>
            <person name="Ramesh M."/>
            <person name="Das S."/>
            <person name="Dasgupta S."/>
            <person name="Kirsebom L.A."/>
        </authorList>
    </citation>
    <scope>NUCLEOTIDE SEQUENCE [LARGE SCALE GENOMIC DNA]</scope>
    <source>
        <strain evidence="4 6">DSM 44677</strain>
    </source>
</reference>
<reference evidence="3 5" key="1">
    <citation type="journal article" date="2019" name="Emerg. Microbes Infect.">
        <title>Comprehensive subspecies identification of 175 nontuberculous mycobacteria species based on 7547 genomic profiles.</title>
        <authorList>
            <person name="Matsumoto Y."/>
            <person name="Kinjo T."/>
            <person name="Motooka D."/>
            <person name="Nabeya D."/>
            <person name="Jung N."/>
            <person name="Uechi K."/>
            <person name="Horii T."/>
            <person name="Iida T."/>
            <person name="Fujita J."/>
            <person name="Nakamura S."/>
        </authorList>
    </citation>
    <scope>NUCLEOTIDE SEQUENCE [LARGE SCALE GENOMIC DNA]</scope>
    <source>
        <strain evidence="3 5">JCM 15653</strain>
    </source>
</reference>